<dbReference type="Gene3D" id="3.80.10.10">
    <property type="entry name" value="Ribonuclease Inhibitor"/>
    <property type="match status" value="1"/>
</dbReference>
<dbReference type="AlphaFoldDB" id="A0A7S7SJ75"/>
<dbReference type="EMBL" id="CP063849">
    <property type="protein sequence ID" value="QOY86919.1"/>
    <property type="molecule type" value="Genomic_DNA"/>
</dbReference>
<dbReference type="Proteomes" id="UP000593892">
    <property type="component" value="Chromosome"/>
</dbReference>
<dbReference type="KEGG" id="pfer:IRI77_29710"/>
<gene>
    <name evidence="1" type="ORF">IRI77_29710</name>
</gene>
<organism evidence="1 2">
    <name type="scientific">Paludibaculum fermentans</name>
    <dbReference type="NCBI Taxonomy" id="1473598"/>
    <lineage>
        <taxon>Bacteria</taxon>
        <taxon>Pseudomonadati</taxon>
        <taxon>Acidobacteriota</taxon>
        <taxon>Terriglobia</taxon>
        <taxon>Bryobacterales</taxon>
        <taxon>Bryobacteraceae</taxon>
        <taxon>Paludibaculum</taxon>
    </lineage>
</organism>
<evidence type="ECO:0000313" key="2">
    <source>
        <dbReference type="Proteomes" id="UP000593892"/>
    </source>
</evidence>
<name>A0A7S7SJ75_PALFE</name>
<evidence type="ECO:0000313" key="1">
    <source>
        <dbReference type="EMBL" id="QOY86919.1"/>
    </source>
</evidence>
<accession>A0A7S7SJ75</accession>
<proteinExistence type="predicted"/>
<dbReference type="SUPFAM" id="SSF52047">
    <property type="entry name" value="RNI-like"/>
    <property type="match status" value="1"/>
</dbReference>
<protein>
    <recommendedName>
        <fullName evidence="3">Leucine-rich repeat domain-containing protein</fullName>
    </recommendedName>
</protein>
<keyword evidence="2" id="KW-1185">Reference proteome</keyword>
<evidence type="ECO:0008006" key="3">
    <source>
        <dbReference type="Google" id="ProtNLM"/>
    </source>
</evidence>
<dbReference type="RefSeq" id="WP_194448588.1">
    <property type="nucleotide sequence ID" value="NZ_CP063849.1"/>
</dbReference>
<sequence>MAKTDIYAKYRATGQQLQNLRTIDLGGGRAALWMDSDCLEACVDYFIRNKLYGIAISPLDGFKLSDLGFLTRCVPAVEHLVVLHVDMIDVSALNDLRLLRSLHMTGRPKQKLDIANLDALHELDVQWWPKLRFDGRLPKLRVLKLKGYRSNVNGALDLPALQELEDLELIQTPIPSLAGIDRFPGLRRLACYYLPKLRHIAPVGHSFCDRDLTTLEFGHCPHITDNDSVSSIRSLRTLWFNHCGKVPSLRFLDALPELQNFRFVGTEVLDGDLAPCLRIPSVGFSDKKTYSHRYADFEARSSRA</sequence>
<reference evidence="1 2" key="1">
    <citation type="submission" date="2020-10" db="EMBL/GenBank/DDBJ databases">
        <title>Complete genome sequence of Paludibaculum fermentans P105T, a facultatively anaerobic acidobacterium capable of dissimilatory Fe(III) reduction.</title>
        <authorList>
            <person name="Dedysh S.N."/>
            <person name="Beletsky A.V."/>
            <person name="Kulichevskaya I.S."/>
            <person name="Mardanov A.V."/>
            <person name="Ravin N.V."/>
        </authorList>
    </citation>
    <scope>NUCLEOTIDE SEQUENCE [LARGE SCALE GENOMIC DNA]</scope>
    <source>
        <strain evidence="1 2">P105</strain>
    </source>
</reference>
<dbReference type="InterPro" id="IPR032675">
    <property type="entry name" value="LRR_dom_sf"/>
</dbReference>